<proteinExistence type="inferred from homology"/>
<dbReference type="InterPro" id="IPR015424">
    <property type="entry name" value="PyrdxlP-dep_Trfase"/>
</dbReference>
<dbReference type="InterPro" id="IPR015422">
    <property type="entry name" value="PyrdxlP-dep_Trfase_small"/>
</dbReference>
<dbReference type="GO" id="GO:0042802">
    <property type="term" value="F:identical protein binding"/>
    <property type="evidence" value="ECO:0007669"/>
    <property type="project" value="TreeGrafter"/>
</dbReference>
<comment type="cofactor">
    <cofactor evidence="1">
        <name>pyridoxal 5'-phosphate</name>
        <dbReference type="ChEBI" id="CHEBI:597326"/>
    </cofactor>
</comment>
<dbReference type="InterPro" id="IPR015421">
    <property type="entry name" value="PyrdxlP-dep_Trfase_major"/>
</dbReference>
<evidence type="ECO:0000313" key="6">
    <source>
        <dbReference type="EMBL" id="RJL23181.1"/>
    </source>
</evidence>
<evidence type="ECO:0000256" key="3">
    <source>
        <dbReference type="ARBA" id="ARBA00022679"/>
    </source>
</evidence>
<dbReference type="EMBL" id="QZEY01000019">
    <property type="protein sequence ID" value="RJL23181.1"/>
    <property type="molecule type" value="Genomic_DNA"/>
</dbReference>
<sequence>MEGLRVHNEPPQGYYHQPSNLLVDHGKGVHFWDSDGNRYIDCASGTFNLHLGYSHPEITRAIREQAERVLHVTSSFQSGPVNDLVENLVRVSPENLTRVHLKSSGGSEAVEGAVKIAQQATGRDEVISFYRSHHGQTLNMIEASGNAFRRKPFRGGQPHGYYKAPDPYSLRRVFPGKSDEELGQYALALLEEHIEYATSDRIAAILIEPITGNGGNVVQPRGFLRGLRKLCDERGIVLVYDEIQTGLGRTGHMFGADHAGVYPDMITVAKGLGGGLPIAAILCEERLLGLGPNDHSFTFGANVLAASVANVILEVISRPEFLPRVRRVGDYVEQRLRALAERHSRNVAEVRGAGLMWGLELTADSPQDAVDLTNTLAHDGLGHGLFLRTSRYGYGNVLKVRPPLVMTLGEATEMCDRLDELFEETV</sequence>
<evidence type="ECO:0000256" key="5">
    <source>
        <dbReference type="RuleBase" id="RU003560"/>
    </source>
</evidence>
<dbReference type="Pfam" id="PF00202">
    <property type="entry name" value="Aminotran_3"/>
    <property type="match status" value="1"/>
</dbReference>
<dbReference type="Gene3D" id="3.40.640.10">
    <property type="entry name" value="Type I PLP-dependent aspartate aminotransferase-like (Major domain)"/>
    <property type="match status" value="1"/>
</dbReference>
<dbReference type="CDD" id="cd00610">
    <property type="entry name" value="OAT_like"/>
    <property type="match status" value="1"/>
</dbReference>
<comment type="caution">
    <text evidence="6">The sequence shown here is derived from an EMBL/GenBank/DDBJ whole genome shotgun (WGS) entry which is preliminary data.</text>
</comment>
<protein>
    <submittedName>
        <fullName evidence="6">Aspartate aminotransferase family protein</fullName>
    </submittedName>
</protein>
<comment type="similarity">
    <text evidence="5">Belongs to the class-III pyridoxal-phosphate-dependent aminotransferase family.</text>
</comment>
<keyword evidence="3 6" id="KW-0808">Transferase</keyword>
<evidence type="ECO:0000256" key="1">
    <source>
        <dbReference type="ARBA" id="ARBA00001933"/>
    </source>
</evidence>
<dbReference type="Gene3D" id="3.90.1150.10">
    <property type="entry name" value="Aspartate Aminotransferase, domain 1"/>
    <property type="match status" value="1"/>
</dbReference>
<dbReference type="PROSITE" id="PS00600">
    <property type="entry name" value="AA_TRANSFER_CLASS_3"/>
    <property type="match status" value="1"/>
</dbReference>
<evidence type="ECO:0000256" key="2">
    <source>
        <dbReference type="ARBA" id="ARBA00022576"/>
    </source>
</evidence>
<dbReference type="GO" id="GO:0008483">
    <property type="term" value="F:transaminase activity"/>
    <property type="evidence" value="ECO:0007669"/>
    <property type="project" value="UniProtKB-KW"/>
</dbReference>
<gene>
    <name evidence="6" type="ORF">D5H75_32900</name>
</gene>
<dbReference type="PANTHER" id="PTHR11986:SF79">
    <property type="entry name" value="ACETYLORNITHINE AMINOTRANSFERASE, MITOCHONDRIAL"/>
    <property type="match status" value="1"/>
</dbReference>
<dbReference type="PANTHER" id="PTHR11986">
    <property type="entry name" value="AMINOTRANSFERASE CLASS III"/>
    <property type="match status" value="1"/>
</dbReference>
<dbReference type="InterPro" id="IPR050103">
    <property type="entry name" value="Class-III_PLP-dep_AT"/>
</dbReference>
<evidence type="ECO:0000256" key="4">
    <source>
        <dbReference type="ARBA" id="ARBA00022898"/>
    </source>
</evidence>
<dbReference type="FunFam" id="3.40.640.10:FF:000004">
    <property type="entry name" value="Acetylornithine aminotransferase"/>
    <property type="match status" value="1"/>
</dbReference>
<evidence type="ECO:0000313" key="7">
    <source>
        <dbReference type="Proteomes" id="UP000265768"/>
    </source>
</evidence>
<dbReference type="GO" id="GO:0030170">
    <property type="term" value="F:pyridoxal phosphate binding"/>
    <property type="evidence" value="ECO:0007669"/>
    <property type="project" value="InterPro"/>
</dbReference>
<keyword evidence="7" id="KW-1185">Reference proteome</keyword>
<dbReference type="PIRSF" id="PIRSF000521">
    <property type="entry name" value="Transaminase_4ab_Lys_Orn"/>
    <property type="match status" value="1"/>
</dbReference>
<dbReference type="SUPFAM" id="SSF53383">
    <property type="entry name" value="PLP-dependent transferases"/>
    <property type="match status" value="1"/>
</dbReference>
<organism evidence="6 7">
    <name type="scientific">Bailinhaonella thermotolerans</name>
    <dbReference type="NCBI Taxonomy" id="1070861"/>
    <lineage>
        <taxon>Bacteria</taxon>
        <taxon>Bacillati</taxon>
        <taxon>Actinomycetota</taxon>
        <taxon>Actinomycetes</taxon>
        <taxon>Streptosporangiales</taxon>
        <taxon>Streptosporangiaceae</taxon>
        <taxon>Bailinhaonella</taxon>
    </lineage>
</organism>
<accession>A0A3A4A5K8</accession>
<name>A0A3A4A5K8_9ACTN</name>
<dbReference type="OrthoDB" id="3699548at2"/>
<dbReference type="InterPro" id="IPR005814">
    <property type="entry name" value="Aminotrans_3"/>
</dbReference>
<dbReference type="AlphaFoldDB" id="A0A3A4A5K8"/>
<dbReference type="InterPro" id="IPR049704">
    <property type="entry name" value="Aminotrans_3_PPA_site"/>
</dbReference>
<dbReference type="Proteomes" id="UP000265768">
    <property type="component" value="Unassembled WGS sequence"/>
</dbReference>
<keyword evidence="2 6" id="KW-0032">Aminotransferase</keyword>
<keyword evidence="4 5" id="KW-0663">Pyridoxal phosphate</keyword>
<reference evidence="6 7" key="1">
    <citation type="submission" date="2018-09" db="EMBL/GenBank/DDBJ databases">
        <title>YIM 75507 draft genome.</title>
        <authorList>
            <person name="Tang S."/>
            <person name="Feng Y."/>
        </authorList>
    </citation>
    <scope>NUCLEOTIDE SEQUENCE [LARGE SCALE GENOMIC DNA]</scope>
    <source>
        <strain evidence="6 7">YIM 75507</strain>
    </source>
</reference>